<gene>
    <name evidence="1" type="ORF">QRD43_15520</name>
</gene>
<accession>A0ABT7LLH6</accession>
<dbReference type="Proteomes" id="UP001238603">
    <property type="component" value="Unassembled WGS sequence"/>
</dbReference>
<name>A0ABT7LLH6_9BURK</name>
<dbReference type="EMBL" id="JASVDS010000004">
    <property type="protein sequence ID" value="MDL5033324.1"/>
    <property type="molecule type" value="Genomic_DNA"/>
</dbReference>
<proteinExistence type="predicted"/>
<evidence type="ECO:0000313" key="2">
    <source>
        <dbReference type="Proteomes" id="UP001238603"/>
    </source>
</evidence>
<dbReference type="RefSeq" id="WP_285983409.1">
    <property type="nucleotide sequence ID" value="NZ_JASVDS010000004.1"/>
</dbReference>
<protein>
    <submittedName>
        <fullName evidence="1">Uncharacterized protein</fullName>
    </submittedName>
</protein>
<reference evidence="1 2" key="1">
    <citation type="submission" date="2023-06" db="EMBL/GenBank/DDBJ databases">
        <title>Pelomonas sp. APW6 16S ribosomal RNA gene genome sequencing and assembly.</title>
        <authorList>
            <person name="Woo H."/>
        </authorList>
    </citation>
    <scope>NUCLEOTIDE SEQUENCE [LARGE SCALE GENOMIC DNA]</scope>
    <source>
        <strain evidence="1 2">APW6</strain>
    </source>
</reference>
<comment type="caution">
    <text evidence="1">The sequence shown here is derived from an EMBL/GenBank/DDBJ whole genome shotgun (WGS) entry which is preliminary data.</text>
</comment>
<evidence type="ECO:0000313" key="1">
    <source>
        <dbReference type="EMBL" id="MDL5033324.1"/>
    </source>
</evidence>
<sequence length="85" mass="9027">MQLNHIDLSQLADTLEQSEILAQLNGPGRITTYVLNYSGQDILVHAAAGDNWATVVYPCSSFDAEDGSIHDNARQSLGAGHADGS</sequence>
<keyword evidence="2" id="KW-1185">Reference proteome</keyword>
<organism evidence="1 2">
    <name type="scientific">Roseateles subflavus</name>
    <dbReference type="NCBI Taxonomy" id="3053353"/>
    <lineage>
        <taxon>Bacteria</taxon>
        <taxon>Pseudomonadati</taxon>
        <taxon>Pseudomonadota</taxon>
        <taxon>Betaproteobacteria</taxon>
        <taxon>Burkholderiales</taxon>
        <taxon>Sphaerotilaceae</taxon>
        <taxon>Roseateles</taxon>
    </lineage>
</organism>